<dbReference type="GO" id="GO:0016829">
    <property type="term" value="F:lyase activity"/>
    <property type="evidence" value="ECO:0007669"/>
    <property type="project" value="UniProtKB-KW"/>
</dbReference>
<dbReference type="PROSITE" id="PS50968">
    <property type="entry name" value="BIOTINYL_LIPOYL"/>
    <property type="match status" value="1"/>
</dbReference>
<dbReference type="Gene3D" id="2.40.50.100">
    <property type="match status" value="1"/>
</dbReference>
<evidence type="ECO:0000256" key="1">
    <source>
        <dbReference type="ARBA" id="ARBA00005194"/>
    </source>
</evidence>
<dbReference type="OrthoDB" id="9812676at2"/>
<dbReference type="InterPro" id="IPR011053">
    <property type="entry name" value="Single_hybrid_motif"/>
</dbReference>
<protein>
    <recommendedName>
        <fullName evidence="2 8">Biotin carboxyl carrier protein of acetyl-CoA carboxylase</fullName>
    </recommendedName>
</protein>
<dbReference type="PANTHER" id="PTHR45266">
    <property type="entry name" value="OXALOACETATE DECARBOXYLASE ALPHA CHAIN"/>
    <property type="match status" value="1"/>
</dbReference>
<dbReference type="PRINTS" id="PR01071">
    <property type="entry name" value="ACOABIOTINCC"/>
</dbReference>
<dbReference type="Pfam" id="PF00364">
    <property type="entry name" value="Biotin_lipoyl"/>
    <property type="match status" value="1"/>
</dbReference>
<evidence type="ECO:0000313" key="10">
    <source>
        <dbReference type="EMBL" id="PRR75549.1"/>
    </source>
</evidence>
<reference evidence="10 11" key="1">
    <citation type="submission" date="2018-03" db="EMBL/GenBank/DDBJ databases">
        <title>Genome sequence of Moorella humiferrea DSM 23265.</title>
        <authorList>
            <person name="Poehlein A."/>
            <person name="Daniel R."/>
        </authorList>
    </citation>
    <scope>NUCLEOTIDE SEQUENCE [LARGE SCALE GENOMIC DNA]</scope>
    <source>
        <strain evidence="10 11">DSM 23265</strain>
    </source>
</reference>
<evidence type="ECO:0000256" key="7">
    <source>
        <dbReference type="ARBA" id="ARBA00023267"/>
    </source>
</evidence>
<evidence type="ECO:0000256" key="3">
    <source>
        <dbReference type="ARBA" id="ARBA00022516"/>
    </source>
</evidence>
<dbReference type="InterPro" id="IPR050709">
    <property type="entry name" value="Biotin_Carboxyl_Carrier/Decarb"/>
</dbReference>
<keyword evidence="4 8" id="KW-0276">Fatty acid metabolism</keyword>
<keyword evidence="11" id="KW-1185">Reference proteome</keyword>
<dbReference type="InterPro" id="IPR000089">
    <property type="entry name" value="Biotin_lipoyl"/>
</dbReference>
<dbReference type="CDD" id="cd06850">
    <property type="entry name" value="biotinyl_domain"/>
    <property type="match status" value="1"/>
</dbReference>
<evidence type="ECO:0000259" key="9">
    <source>
        <dbReference type="PROSITE" id="PS50968"/>
    </source>
</evidence>
<evidence type="ECO:0000256" key="2">
    <source>
        <dbReference type="ARBA" id="ARBA00017562"/>
    </source>
</evidence>
<comment type="function">
    <text evidence="8">This protein is a component of the acetyl coenzyme A carboxylase complex; first, biotin carboxylase catalyzes the carboxylation of the carrier protein and then the transcarboxylase transfers the carboxyl group to form malonyl-CoA.</text>
</comment>
<evidence type="ECO:0000256" key="6">
    <source>
        <dbReference type="ARBA" id="ARBA00023160"/>
    </source>
</evidence>
<dbReference type="RefSeq" id="WP_106004362.1">
    <property type="nucleotide sequence ID" value="NZ_CP136419.1"/>
</dbReference>
<evidence type="ECO:0000256" key="8">
    <source>
        <dbReference type="RuleBase" id="RU364072"/>
    </source>
</evidence>
<gene>
    <name evidence="10" type="primary">gcdC_1</name>
    <name evidence="10" type="ORF">MOHU_03160</name>
</gene>
<name>A0A2T0AXL6_9FIRM</name>
<dbReference type="UniPathway" id="UPA00094"/>
<dbReference type="AlphaFoldDB" id="A0A2T0AXL6"/>
<keyword evidence="5 8" id="KW-0443">Lipid metabolism</keyword>
<dbReference type="GO" id="GO:0006633">
    <property type="term" value="P:fatty acid biosynthetic process"/>
    <property type="evidence" value="ECO:0007669"/>
    <property type="project" value="UniProtKB-UniPathway"/>
</dbReference>
<evidence type="ECO:0000256" key="4">
    <source>
        <dbReference type="ARBA" id="ARBA00022832"/>
    </source>
</evidence>
<dbReference type="EMBL" id="PVXM01000004">
    <property type="protein sequence ID" value="PRR75549.1"/>
    <property type="molecule type" value="Genomic_DNA"/>
</dbReference>
<dbReference type="GO" id="GO:0009317">
    <property type="term" value="C:acetyl-CoA carboxylase complex"/>
    <property type="evidence" value="ECO:0007669"/>
    <property type="project" value="InterPro"/>
</dbReference>
<keyword evidence="3 8" id="KW-0444">Lipid biosynthesis</keyword>
<evidence type="ECO:0000313" key="11">
    <source>
        <dbReference type="Proteomes" id="UP000238415"/>
    </source>
</evidence>
<accession>A0A2T0AXL6</accession>
<keyword evidence="10" id="KW-0456">Lyase</keyword>
<dbReference type="InterPro" id="IPR001249">
    <property type="entry name" value="AcCoA_biotinCC"/>
</dbReference>
<dbReference type="Proteomes" id="UP000238415">
    <property type="component" value="Unassembled WGS sequence"/>
</dbReference>
<keyword evidence="7 8" id="KW-0092">Biotin</keyword>
<dbReference type="SUPFAM" id="SSF51230">
    <property type="entry name" value="Single hybrid motif"/>
    <property type="match status" value="1"/>
</dbReference>
<dbReference type="InterPro" id="IPR001882">
    <property type="entry name" value="Biotin_BS"/>
</dbReference>
<sequence>MKRHFQVTVNGETFNVEVEELGRGFDYLQPVIKNQSKKSTFIYHNDIPNQRPHMPQNDFTVTAPLPGTVVDVWVKPGQKVSQGQVLLIIEAMKMENEIQAPFDGVVHEIMVQAGSSVTGGQPLVRLGH</sequence>
<organism evidence="10 11">
    <name type="scientific">Neomoorella humiferrea</name>
    <dbReference type="NCBI Taxonomy" id="676965"/>
    <lineage>
        <taxon>Bacteria</taxon>
        <taxon>Bacillati</taxon>
        <taxon>Bacillota</taxon>
        <taxon>Clostridia</taxon>
        <taxon>Neomoorellales</taxon>
        <taxon>Neomoorellaceae</taxon>
        <taxon>Neomoorella</taxon>
    </lineage>
</organism>
<dbReference type="GO" id="GO:0003989">
    <property type="term" value="F:acetyl-CoA carboxylase activity"/>
    <property type="evidence" value="ECO:0007669"/>
    <property type="project" value="InterPro"/>
</dbReference>
<proteinExistence type="predicted"/>
<feature type="domain" description="Lipoyl-binding" evidence="9">
    <location>
        <begin position="49"/>
        <end position="127"/>
    </location>
</feature>
<comment type="caution">
    <text evidence="10">The sequence shown here is derived from an EMBL/GenBank/DDBJ whole genome shotgun (WGS) entry which is preliminary data.</text>
</comment>
<dbReference type="PROSITE" id="PS00188">
    <property type="entry name" value="BIOTIN"/>
    <property type="match status" value="1"/>
</dbReference>
<keyword evidence="6 8" id="KW-0275">Fatty acid biosynthesis</keyword>
<dbReference type="FunFam" id="2.40.50.100:FF:000003">
    <property type="entry name" value="Acetyl-CoA carboxylase biotin carboxyl carrier protein"/>
    <property type="match status" value="1"/>
</dbReference>
<evidence type="ECO:0000256" key="5">
    <source>
        <dbReference type="ARBA" id="ARBA00023098"/>
    </source>
</evidence>
<dbReference type="PANTHER" id="PTHR45266:SF3">
    <property type="entry name" value="OXALOACETATE DECARBOXYLASE ALPHA CHAIN"/>
    <property type="match status" value="1"/>
</dbReference>
<comment type="pathway">
    <text evidence="1 8">Lipid metabolism; fatty acid biosynthesis.</text>
</comment>